<sequence length="118" mass="12990">MSARRKLGWVGVAAALGLVVQACVAVPVRERPHYASEPRYYGYGGSGYAVPEVNPREAREQCLYAARAFRGYRGVRAGSVAQTGPETARVRLFVGQPYEREYALECRYDARTGAAYVP</sequence>
<dbReference type="KEGG" id="mbd:MEBOL_003073"/>
<evidence type="ECO:0000313" key="2">
    <source>
        <dbReference type="Proteomes" id="UP000217289"/>
    </source>
</evidence>
<accession>A0A250IEF0</accession>
<protein>
    <recommendedName>
        <fullName evidence="3">Lipoprotein</fullName>
    </recommendedName>
</protein>
<organism evidence="1 2">
    <name type="scientific">Melittangium boletus DSM 14713</name>
    <dbReference type="NCBI Taxonomy" id="1294270"/>
    <lineage>
        <taxon>Bacteria</taxon>
        <taxon>Pseudomonadati</taxon>
        <taxon>Myxococcota</taxon>
        <taxon>Myxococcia</taxon>
        <taxon>Myxococcales</taxon>
        <taxon>Cystobacterineae</taxon>
        <taxon>Archangiaceae</taxon>
        <taxon>Melittangium</taxon>
    </lineage>
</organism>
<dbReference type="PROSITE" id="PS51257">
    <property type="entry name" value="PROKAR_LIPOPROTEIN"/>
    <property type="match status" value="1"/>
</dbReference>
<evidence type="ECO:0008006" key="3">
    <source>
        <dbReference type="Google" id="ProtNLM"/>
    </source>
</evidence>
<gene>
    <name evidence="1" type="ORF">MEBOL_003073</name>
</gene>
<dbReference type="Proteomes" id="UP000217289">
    <property type="component" value="Chromosome"/>
</dbReference>
<evidence type="ECO:0000313" key="1">
    <source>
        <dbReference type="EMBL" id="ATB29618.1"/>
    </source>
</evidence>
<keyword evidence="2" id="KW-1185">Reference proteome</keyword>
<dbReference type="OrthoDB" id="5537934at2"/>
<dbReference type="RefSeq" id="WP_157775004.1">
    <property type="nucleotide sequence ID" value="NZ_CP022163.1"/>
</dbReference>
<name>A0A250IEF0_9BACT</name>
<dbReference type="AlphaFoldDB" id="A0A250IEF0"/>
<reference evidence="1 2" key="1">
    <citation type="submission" date="2017-06" db="EMBL/GenBank/DDBJ databases">
        <authorList>
            <person name="Kim H.J."/>
            <person name="Triplett B.A."/>
        </authorList>
    </citation>
    <scope>NUCLEOTIDE SEQUENCE [LARGE SCALE GENOMIC DNA]</scope>
    <source>
        <strain evidence="1 2">DSM 14713</strain>
    </source>
</reference>
<proteinExistence type="predicted"/>
<dbReference type="EMBL" id="CP022163">
    <property type="protein sequence ID" value="ATB29618.1"/>
    <property type="molecule type" value="Genomic_DNA"/>
</dbReference>